<protein>
    <submittedName>
        <fullName evidence="2">Expressed protein</fullName>
    </submittedName>
</protein>
<feature type="compositionally biased region" description="Polar residues" evidence="1">
    <location>
        <begin position="184"/>
        <end position="221"/>
    </location>
</feature>
<dbReference type="SUPFAM" id="SSF57667">
    <property type="entry name" value="beta-beta-alpha zinc fingers"/>
    <property type="match status" value="1"/>
</dbReference>
<accession>A0AAV0B3W2</accession>
<dbReference type="Proteomes" id="UP001153365">
    <property type="component" value="Unassembled WGS sequence"/>
</dbReference>
<keyword evidence="3" id="KW-1185">Reference proteome</keyword>
<comment type="caution">
    <text evidence="2">The sequence shown here is derived from an EMBL/GenBank/DDBJ whole genome shotgun (WGS) entry which is preliminary data.</text>
</comment>
<dbReference type="InterPro" id="IPR036236">
    <property type="entry name" value="Znf_C2H2_sf"/>
</dbReference>
<reference evidence="2" key="1">
    <citation type="submission" date="2022-06" db="EMBL/GenBank/DDBJ databases">
        <authorList>
            <consortium name="SYNGENTA / RWTH Aachen University"/>
        </authorList>
    </citation>
    <scope>NUCLEOTIDE SEQUENCE</scope>
</reference>
<gene>
    <name evidence="2" type="ORF">PPACK8108_LOCUS13962</name>
</gene>
<feature type="compositionally biased region" description="Polar residues" evidence="1">
    <location>
        <begin position="59"/>
        <end position="86"/>
    </location>
</feature>
<feature type="compositionally biased region" description="Basic residues" evidence="1">
    <location>
        <begin position="225"/>
        <end position="234"/>
    </location>
</feature>
<organism evidence="2 3">
    <name type="scientific">Phakopsora pachyrhizi</name>
    <name type="common">Asian soybean rust disease fungus</name>
    <dbReference type="NCBI Taxonomy" id="170000"/>
    <lineage>
        <taxon>Eukaryota</taxon>
        <taxon>Fungi</taxon>
        <taxon>Dikarya</taxon>
        <taxon>Basidiomycota</taxon>
        <taxon>Pucciniomycotina</taxon>
        <taxon>Pucciniomycetes</taxon>
        <taxon>Pucciniales</taxon>
        <taxon>Phakopsoraceae</taxon>
        <taxon>Phakopsora</taxon>
    </lineage>
</organism>
<dbReference type="EMBL" id="CALTRL010003538">
    <property type="protein sequence ID" value="CAH7681373.1"/>
    <property type="molecule type" value="Genomic_DNA"/>
</dbReference>
<dbReference type="AlphaFoldDB" id="A0AAV0B3W2"/>
<feature type="region of interest" description="Disordered" evidence="1">
    <location>
        <begin position="1"/>
        <end position="31"/>
    </location>
</feature>
<feature type="region of interest" description="Disordered" evidence="1">
    <location>
        <begin position="184"/>
        <end position="234"/>
    </location>
</feature>
<feature type="compositionally biased region" description="Polar residues" evidence="1">
    <location>
        <begin position="17"/>
        <end position="31"/>
    </location>
</feature>
<feature type="region of interest" description="Disordered" evidence="1">
    <location>
        <begin position="133"/>
        <end position="169"/>
    </location>
</feature>
<feature type="region of interest" description="Disordered" evidence="1">
    <location>
        <begin position="59"/>
        <end position="99"/>
    </location>
</feature>
<sequence length="234" mass="26236">MVPTTNYDQSMPAGASYLSSSNISAGDDQSNPQEYCINHSIEIYNQQLIDQSRAVHQYEQASNTQPEIEQLTRQIPLRNLNSARNPSSKKTRSNTKGATEKKYACNWPGCDKSFSRPDHLTDLLTRHLERHEKRAAASASSSVNIHVPPNPIVGSSQKSQELYDGLKPGSSTFQERIKVNHYGFNQPNKLTTANQSPYYGIQQPQTFSQSNSSGPEQQTFDPLSHSKHLYPHPY</sequence>
<evidence type="ECO:0000313" key="2">
    <source>
        <dbReference type="EMBL" id="CAH7681373.1"/>
    </source>
</evidence>
<evidence type="ECO:0000256" key="1">
    <source>
        <dbReference type="SAM" id="MobiDB-lite"/>
    </source>
</evidence>
<dbReference type="Gene3D" id="3.30.160.60">
    <property type="entry name" value="Classic Zinc Finger"/>
    <property type="match status" value="1"/>
</dbReference>
<proteinExistence type="predicted"/>
<evidence type="ECO:0000313" key="3">
    <source>
        <dbReference type="Proteomes" id="UP001153365"/>
    </source>
</evidence>
<name>A0AAV0B3W2_PHAPC</name>